<name>A0A6J2XPP5_SITOR</name>
<dbReference type="GO" id="GO:0045333">
    <property type="term" value="P:cellular respiration"/>
    <property type="evidence" value="ECO:0007669"/>
    <property type="project" value="InterPro"/>
</dbReference>
<dbReference type="PANTHER" id="PTHR12901">
    <property type="entry name" value="SPERM PROTEIN HOMOLOG"/>
    <property type="match status" value="1"/>
</dbReference>
<dbReference type="PANTHER" id="PTHR12901:SF10">
    <property type="entry name" value="COENZYME Q-BINDING PROTEIN COQ10, MITOCHONDRIAL"/>
    <property type="match status" value="1"/>
</dbReference>
<evidence type="ECO:0000259" key="4">
    <source>
        <dbReference type="Pfam" id="PF03364"/>
    </source>
</evidence>
<dbReference type="KEGG" id="soy:115879777"/>
<gene>
    <name evidence="6" type="primary">LOC115879777</name>
</gene>
<dbReference type="InParanoid" id="A0A6J2XPP5"/>
<dbReference type="Gene3D" id="3.30.530.20">
    <property type="match status" value="1"/>
</dbReference>
<organism evidence="5 6">
    <name type="scientific">Sitophilus oryzae</name>
    <name type="common">Rice weevil</name>
    <name type="synonym">Curculio oryzae</name>
    <dbReference type="NCBI Taxonomy" id="7048"/>
    <lineage>
        <taxon>Eukaryota</taxon>
        <taxon>Metazoa</taxon>
        <taxon>Ecdysozoa</taxon>
        <taxon>Arthropoda</taxon>
        <taxon>Hexapoda</taxon>
        <taxon>Insecta</taxon>
        <taxon>Pterygota</taxon>
        <taxon>Neoptera</taxon>
        <taxon>Endopterygota</taxon>
        <taxon>Coleoptera</taxon>
        <taxon>Polyphaga</taxon>
        <taxon>Cucujiformia</taxon>
        <taxon>Curculionidae</taxon>
        <taxon>Dryophthorinae</taxon>
        <taxon>Sitophilus</taxon>
    </lineage>
</organism>
<dbReference type="InterPro" id="IPR005031">
    <property type="entry name" value="COQ10_START"/>
</dbReference>
<keyword evidence="5" id="KW-1185">Reference proteome</keyword>
<proteinExistence type="inferred from homology"/>
<dbReference type="GO" id="GO:0005739">
    <property type="term" value="C:mitochondrion"/>
    <property type="evidence" value="ECO:0007669"/>
    <property type="project" value="TreeGrafter"/>
</dbReference>
<evidence type="ECO:0000256" key="3">
    <source>
        <dbReference type="ARBA" id="ARBA00024947"/>
    </source>
</evidence>
<dbReference type="InterPro" id="IPR023393">
    <property type="entry name" value="START-like_dom_sf"/>
</dbReference>
<feature type="domain" description="Coenzyme Q-binding protein COQ10 START" evidence="4">
    <location>
        <begin position="26"/>
        <end position="152"/>
    </location>
</feature>
<dbReference type="OrthoDB" id="292693at2759"/>
<evidence type="ECO:0000313" key="5">
    <source>
        <dbReference type="Proteomes" id="UP000504635"/>
    </source>
</evidence>
<dbReference type="SUPFAM" id="SSF55961">
    <property type="entry name" value="Bet v1-like"/>
    <property type="match status" value="1"/>
</dbReference>
<dbReference type="RefSeq" id="XP_030752624.1">
    <property type="nucleotide sequence ID" value="XM_030896764.1"/>
</dbReference>
<protein>
    <submittedName>
        <fullName evidence="6">Coenzyme Q-binding protein COQ10 homolog B, mitochondrial</fullName>
    </submittedName>
</protein>
<dbReference type="Pfam" id="PF03364">
    <property type="entry name" value="Polyketide_cyc"/>
    <property type="match status" value="1"/>
</dbReference>
<comment type="similarity">
    <text evidence="1">Belongs to the COQ10 family.</text>
</comment>
<reference evidence="6" key="1">
    <citation type="submission" date="2025-08" db="UniProtKB">
        <authorList>
            <consortium name="RefSeq"/>
        </authorList>
    </citation>
    <scope>IDENTIFICATION</scope>
    <source>
        <tissue evidence="6">Gonads</tissue>
    </source>
</reference>
<evidence type="ECO:0000256" key="2">
    <source>
        <dbReference type="ARBA" id="ARBA00011814"/>
    </source>
</evidence>
<comment type="subunit">
    <text evidence="2">Interacts with coenzyme Q.</text>
</comment>
<dbReference type="CDD" id="cd07813">
    <property type="entry name" value="COQ10p_like"/>
    <property type="match status" value="1"/>
</dbReference>
<comment type="function">
    <text evidence="3">Required for the function of coenzyme Q in the respiratory chain. May serve as a chaperone or may be involved in the transport of Q6 from its site of synthesis to the catalytic sites of the respiratory complexes.</text>
</comment>
<dbReference type="InterPro" id="IPR044996">
    <property type="entry name" value="COQ10-like"/>
</dbReference>
<evidence type="ECO:0000313" key="6">
    <source>
        <dbReference type="RefSeq" id="XP_030752624.1"/>
    </source>
</evidence>
<dbReference type="GO" id="GO:0048039">
    <property type="term" value="F:ubiquinone binding"/>
    <property type="evidence" value="ECO:0007669"/>
    <property type="project" value="InterPro"/>
</dbReference>
<dbReference type="GeneID" id="115879777"/>
<dbReference type="FunCoup" id="A0A6J2XPP5">
    <property type="interactions" value="439"/>
</dbReference>
<sequence>MKIMHFHINNIITKVKQYKARKLIGFSEQQMYNVVADIKNYKAFLPFCIKSTILDHNDNILKANLEIGFPPVTENYTSKVTLVEPKLVKAQCYDGRLFNYLETKWKFAPGLRSNPKTCVIDFYVKFEFRSLLHSQLATIFFDKVVKEMEIAFINEARNRYGKESIPTHQLNKL</sequence>
<dbReference type="Proteomes" id="UP000504635">
    <property type="component" value="Unplaced"/>
</dbReference>
<evidence type="ECO:0000256" key="1">
    <source>
        <dbReference type="ARBA" id="ARBA00006885"/>
    </source>
</evidence>
<dbReference type="AlphaFoldDB" id="A0A6J2XPP5"/>
<accession>A0A6J2XPP5</accession>